<gene>
    <name evidence="1" type="ORF">Strvi_8158</name>
</gene>
<keyword evidence="2" id="KW-1185">Reference proteome</keyword>
<dbReference type="KEGG" id="svl:Strvi_8158"/>
<organism evidence="1 2">
    <name type="scientific">Streptomyces violaceusniger (strain Tu 4113)</name>
    <dbReference type="NCBI Taxonomy" id="653045"/>
    <lineage>
        <taxon>Bacteria</taxon>
        <taxon>Bacillati</taxon>
        <taxon>Actinomycetota</taxon>
        <taxon>Actinomycetes</taxon>
        <taxon>Kitasatosporales</taxon>
        <taxon>Streptomycetaceae</taxon>
        <taxon>Streptomyces</taxon>
        <taxon>Streptomyces violaceusniger group</taxon>
    </lineage>
</organism>
<reference evidence="1" key="1">
    <citation type="submission" date="2011-08" db="EMBL/GenBank/DDBJ databases">
        <title>Complete sequence of chromosome of Streptomyces violaceusniger Tu 4113.</title>
        <authorList>
            <consortium name="US DOE Joint Genome Institute"/>
            <person name="Lucas S."/>
            <person name="Han J."/>
            <person name="Lapidus A."/>
            <person name="Cheng J.-F."/>
            <person name="Goodwin L."/>
            <person name="Pitluck S."/>
            <person name="Peters L."/>
            <person name="Ivanova N."/>
            <person name="Daligault H."/>
            <person name="Detter J.C."/>
            <person name="Han C."/>
            <person name="Tapia R."/>
            <person name="Land M."/>
            <person name="Hauser L."/>
            <person name="Kyrpides N."/>
            <person name="Ivanova N."/>
            <person name="Pagani I."/>
            <person name="Hagen A."/>
            <person name="Katz L."/>
            <person name="Fiedler H.-P."/>
            <person name="Keasling J."/>
            <person name="Fortman J."/>
            <person name="Woyke T."/>
        </authorList>
    </citation>
    <scope>NUCLEOTIDE SEQUENCE [LARGE SCALE GENOMIC DNA]</scope>
    <source>
        <strain evidence="1">Tu 4113</strain>
    </source>
</reference>
<evidence type="ECO:0000313" key="2">
    <source>
        <dbReference type="Proteomes" id="UP000008703"/>
    </source>
</evidence>
<dbReference type="HOGENOM" id="CLU_2439519_0_0_11"/>
<proteinExistence type="predicted"/>
<sequence length="88" mass="9076">MTDTPVPHESTSPAVLAHSAENTEVTGVTGVVEIAERARITRRAGAIRTAAEAVQPPAEDDDLVIEDLSDAAWPIGAPAICICTVGAE</sequence>
<dbReference type="AlphaFoldDB" id="G2NX78"/>
<evidence type="ECO:0000313" key="1">
    <source>
        <dbReference type="EMBL" id="AEM87481.1"/>
    </source>
</evidence>
<name>G2NX78_STRV4</name>
<dbReference type="Proteomes" id="UP000008703">
    <property type="component" value="Chromosome"/>
</dbReference>
<protein>
    <submittedName>
        <fullName evidence="1">Uncharacterized protein</fullName>
    </submittedName>
</protein>
<dbReference type="EMBL" id="CP002994">
    <property type="protein sequence ID" value="AEM87481.1"/>
    <property type="molecule type" value="Genomic_DNA"/>
</dbReference>
<accession>G2NX78</accession>
<dbReference type="eggNOG" id="ENOG5030VC3">
    <property type="taxonomic scope" value="Bacteria"/>
</dbReference>
<dbReference type="RefSeq" id="WP_014060946.1">
    <property type="nucleotide sequence ID" value="NC_015957.1"/>
</dbReference>